<evidence type="ECO:0000256" key="5">
    <source>
        <dbReference type="SAM" id="SignalP"/>
    </source>
</evidence>
<evidence type="ECO:0000313" key="7">
    <source>
        <dbReference type="Proteomes" id="UP000030134"/>
    </source>
</evidence>
<keyword evidence="5" id="KW-0732">Signal</keyword>
<gene>
    <name evidence="6" type="ORF">HQ36_07970</name>
</gene>
<evidence type="ECO:0000313" key="6">
    <source>
        <dbReference type="EMBL" id="KGN97271.1"/>
    </source>
</evidence>
<evidence type="ECO:0000256" key="2">
    <source>
        <dbReference type="ARBA" id="ARBA00022670"/>
    </source>
</evidence>
<evidence type="ECO:0000256" key="4">
    <source>
        <dbReference type="ARBA" id="ARBA00023026"/>
    </source>
</evidence>
<keyword evidence="3" id="KW-0378">Hydrolase</keyword>
<dbReference type="InterPro" id="IPR013783">
    <property type="entry name" value="Ig-like_fold"/>
</dbReference>
<feature type="chain" id="PRO_5001986946" description="Secretion system C-terminal sorting domain-containing protein" evidence="5">
    <location>
        <begin position="20"/>
        <end position="638"/>
    </location>
</feature>
<evidence type="ECO:0000256" key="1">
    <source>
        <dbReference type="ARBA" id="ARBA00006067"/>
    </source>
</evidence>
<name>A0A0A2G1Y6_9PORP</name>
<comment type="similarity">
    <text evidence="1">Belongs to the peptidase C25 family.</text>
</comment>
<accession>A0A0A2G1Y6</accession>
<protein>
    <recommendedName>
        <fullName evidence="8">Secretion system C-terminal sorting domain-containing protein</fullName>
    </recommendedName>
</protein>
<dbReference type="RefSeq" id="WP_036884916.1">
    <property type="nucleotide sequence ID" value="NZ_JQZW01000015.1"/>
</dbReference>
<evidence type="ECO:0008006" key="8">
    <source>
        <dbReference type="Google" id="ProtNLM"/>
    </source>
</evidence>
<dbReference type="GO" id="GO:0006508">
    <property type="term" value="P:proteolysis"/>
    <property type="evidence" value="ECO:0007669"/>
    <property type="project" value="UniProtKB-KW"/>
</dbReference>
<dbReference type="Gene3D" id="2.60.40.10">
    <property type="entry name" value="Immunoglobulins"/>
    <property type="match status" value="1"/>
</dbReference>
<dbReference type="GO" id="GO:0008234">
    <property type="term" value="F:cysteine-type peptidase activity"/>
    <property type="evidence" value="ECO:0007669"/>
    <property type="project" value="UniProtKB-KW"/>
</dbReference>
<proteinExistence type="inferred from homology"/>
<reference evidence="6 7" key="1">
    <citation type="submission" date="2014-08" db="EMBL/GenBank/DDBJ databases">
        <title>Porphyromonas gingivicanis strain:COT-022_OH1391 Genome sequencing.</title>
        <authorList>
            <person name="Wallis C."/>
            <person name="Deusch O."/>
            <person name="O'Flynn C."/>
            <person name="Davis I."/>
            <person name="Jospin G."/>
            <person name="Darling A.E."/>
            <person name="Coil D.A."/>
            <person name="Alexiev A."/>
            <person name="Horsfall A."/>
            <person name="Kirkwood N."/>
            <person name="Harris S."/>
            <person name="Eisen J.A."/>
        </authorList>
    </citation>
    <scope>NUCLEOTIDE SEQUENCE [LARGE SCALE GENOMIC DNA]</scope>
    <source>
        <strain evidence="7">COT-022 OH1391</strain>
    </source>
</reference>
<sequence>MIKKLLLLLTLFSTGATLGWSQGNGGVFFEPFSGKNTIKSPRTDESKLRIGYTEDRVGGTLKLQWSDQPVDQGAAVLLKKEIVNKYAGNTLTDIVFYQPSLEKSILDAIYVFVTPDLDMGFSNFPLKQKVENLKENAWNVVTLQREIPIEADKPLYIGIFAHYSVGNFPAVQLSFTRGARESGANFFLGPPATKWDPLDRFPLDYNIAIFAYAKGDNAPLNDVGIRRLESSDFVSRNTPSSVDFCLRNYSKSNVKKVTFSLKSDGKEFQQITVDTLNLPIGLESFITMGGIKFPEEGNHTIELDVLTVNEKLDSNKGNDHLEKNLFVFKEGGSVMSKKVLFEQFTSERHRAMPEADSLYAVAINKRKDVVWIKHHLYEDTYSLPYTNDLSVFFENNKTFLPAIAINRDIYPGLEERGPAYFVGVEGLTTFVINNGASFPAFISVNGELKLDKATNRLDIRIKGESAAKELPFAKEPRLTVLIVEDSIKSTTQLGKKEYIQNGVVRAILNASTWGDKLDLSSYNYQKDYTLQLDSKWNRENLRVVAFVNDYGATPKDLRVHNAAEFSVKKGTSNEGILADIEAQVWYSEGIIQATKGFEIVAVYDLSGRRIASSNLSSGYYVVQLTDGHNRLVRKLLVK</sequence>
<comment type="caution">
    <text evidence="6">The sequence shown here is derived from an EMBL/GenBank/DDBJ whole genome shotgun (WGS) entry which is preliminary data.</text>
</comment>
<evidence type="ECO:0000256" key="3">
    <source>
        <dbReference type="ARBA" id="ARBA00022807"/>
    </source>
</evidence>
<keyword evidence="3" id="KW-0788">Thiol protease</keyword>
<dbReference type="EMBL" id="JQZW01000015">
    <property type="protein sequence ID" value="KGN97271.1"/>
    <property type="molecule type" value="Genomic_DNA"/>
</dbReference>
<dbReference type="Proteomes" id="UP000030134">
    <property type="component" value="Unassembled WGS sequence"/>
</dbReference>
<dbReference type="AlphaFoldDB" id="A0A0A2G1Y6"/>
<dbReference type="Pfam" id="PF11551">
    <property type="entry name" value="Omp28"/>
    <property type="match status" value="1"/>
</dbReference>
<dbReference type="InterPro" id="IPR021615">
    <property type="entry name" value="Omp28"/>
</dbReference>
<dbReference type="OrthoDB" id="1014717at2"/>
<organism evidence="6 7">
    <name type="scientific">Porphyromonas gingivicanis</name>
    <dbReference type="NCBI Taxonomy" id="266762"/>
    <lineage>
        <taxon>Bacteria</taxon>
        <taxon>Pseudomonadati</taxon>
        <taxon>Bacteroidota</taxon>
        <taxon>Bacteroidia</taxon>
        <taxon>Bacteroidales</taxon>
        <taxon>Porphyromonadaceae</taxon>
        <taxon>Porphyromonas</taxon>
    </lineage>
</organism>
<keyword evidence="7" id="KW-1185">Reference proteome</keyword>
<keyword evidence="4" id="KW-0843">Virulence</keyword>
<keyword evidence="2" id="KW-0645">Protease</keyword>
<feature type="signal peptide" evidence="5">
    <location>
        <begin position="1"/>
        <end position="19"/>
    </location>
</feature>